<feature type="chain" id="PRO_5002359425" description="Peptide N-acetyl-beta-D-glucosaminyl asparaginase amidase A N-terminal domain-containing protein" evidence="1">
    <location>
        <begin position="20"/>
        <end position="548"/>
    </location>
</feature>
<evidence type="ECO:0000313" key="3">
    <source>
        <dbReference type="EnsemblPlants" id="ONIVA01G09040.1"/>
    </source>
</evidence>
<proteinExistence type="predicted"/>
<dbReference type="eggNOG" id="ENOG502QSXK">
    <property type="taxonomic scope" value="Eukaryota"/>
</dbReference>
<reference evidence="3" key="2">
    <citation type="submission" date="2018-04" db="EMBL/GenBank/DDBJ databases">
        <title>OnivRS2 (Oryza nivara Reference Sequence Version 2).</title>
        <authorList>
            <person name="Zhang J."/>
            <person name="Kudrna D."/>
            <person name="Lee S."/>
            <person name="Talag J."/>
            <person name="Rajasekar S."/>
            <person name="Welchert J."/>
            <person name="Hsing Y.-I."/>
            <person name="Wing R.A."/>
        </authorList>
    </citation>
    <scope>NUCLEOTIDE SEQUENCE [LARGE SCALE GENOMIC DNA]</scope>
</reference>
<dbReference type="Gramene" id="ONIVA01G09040.1">
    <property type="protein sequence ID" value="ONIVA01G09040.1"/>
    <property type="gene ID" value="ONIVA01G09040"/>
</dbReference>
<dbReference type="STRING" id="4536.A0A0E0FIC1"/>
<protein>
    <recommendedName>
        <fullName evidence="2">Peptide N-acetyl-beta-D-glucosaminyl asparaginase amidase A N-terminal domain-containing protein</fullName>
    </recommendedName>
</protein>
<dbReference type="InterPro" id="IPR056948">
    <property type="entry name" value="PNGaseA_N"/>
</dbReference>
<accession>A0A0E0FIC1</accession>
<keyword evidence="1" id="KW-0732">Signal</keyword>
<evidence type="ECO:0000256" key="1">
    <source>
        <dbReference type="SAM" id="SignalP"/>
    </source>
</evidence>
<dbReference type="InterPro" id="IPR021102">
    <property type="entry name" value="PNGase_A"/>
</dbReference>
<name>A0A0E0FIC1_ORYNI</name>
<evidence type="ECO:0000259" key="2">
    <source>
        <dbReference type="Pfam" id="PF12222"/>
    </source>
</evidence>
<dbReference type="OMA" id="QINNSFD"/>
<evidence type="ECO:0000313" key="4">
    <source>
        <dbReference type="Proteomes" id="UP000006591"/>
    </source>
</evidence>
<sequence>MSRVHLLLLLVFYIPAAIASRRNLRLSPADIAVPDAAAADTPTTYFEVDRPLRPPPGSSGPCSTLLLSSSFGFTYTKPPVTAAYSPPDCLAAAGGGAPAISLAVLEWRATCRGYTGVYHANITLHLYFGPTPARQPAPATAPADIIVPISRSLPLNDGLWFQIQNATDVESASIMLPSNTYRAVLEVYVSFHGDDEFWYTHTPDGNGPFREVTILVDGDLVGAVWPFPVIFTGGINPLLWRPITGIGSFNLPTYDTELTPFLAKLLDGKAHELAFAVTNAVDVWYVDGNLHLWLDPMTTATTASLVSYDAPRLAAVNTSHTTASRFDGLSERYYYHTTASRRISAAGWVESPSHGRITTNATQTFAFENTYAFAGDGSAETVNQTTVADAAATDLAGAVLYSRQAHHDFPLYVDIEAKTLPHAADVTYTVAREYRETAIAAGRWLSSGTPPRRYSLRDTQSGAVDVEMRDGNAVSATWGTRQTYRLEATDGCYFRNVTSSGYSVASDESDEVCSDSQEYPAGGAVIGALPPAEAAAAVTASADELVRK</sequence>
<feature type="signal peptide" evidence="1">
    <location>
        <begin position="1"/>
        <end position="19"/>
    </location>
</feature>
<dbReference type="PANTHER" id="PTHR31104">
    <property type="entry name" value="PEPTIDE-N4-(N-ACETYL-BETA-GLUCOSAMINYL)ASPARAGINE AMIDASE A PROTEIN"/>
    <property type="match status" value="1"/>
</dbReference>
<dbReference type="Proteomes" id="UP000006591">
    <property type="component" value="Chromosome 1"/>
</dbReference>
<dbReference type="Pfam" id="PF12222">
    <property type="entry name" value="PNGaseA"/>
    <property type="match status" value="1"/>
</dbReference>
<reference evidence="3" key="1">
    <citation type="submission" date="2015-04" db="UniProtKB">
        <authorList>
            <consortium name="EnsemblPlants"/>
        </authorList>
    </citation>
    <scope>IDENTIFICATION</scope>
    <source>
        <strain evidence="3">SL10</strain>
    </source>
</reference>
<organism evidence="3">
    <name type="scientific">Oryza nivara</name>
    <name type="common">Indian wild rice</name>
    <name type="synonym">Oryza sativa f. spontanea</name>
    <dbReference type="NCBI Taxonomy" id="4536"/>
    <lineage>
        <taxon>Eukaryota</taxon>
        <taxon>Viridiplantae</taxon>
        <taxon>Streptophyta</taxon>
        <taxon>Embryophyta</taxon>
        <taxon>Tracheophyta</taxon>
        <taxon>Spermatophyta</taxon>
        <taxon>Magnoliopsida</taxon>
        <taxon>Liliopsida</taxon>
        <taxon>Poales</taxon>
        <taxon>Poaceae</taxon>
        <taxon>BOP clade</taxon>
        <taxon>Oryzoideae</taxon>
        <taxon>Oryzeae</taxon>
        <taxon>Oryzinae</taxon>
        <taxon>Oryza</taxon>
    </lineage>
</organism>
<dbReference type="EnsemblPlants" id="ONIVA01G09040.1">
    <property type="protein sequence ID" value="ONIVA01G09040.1"/>
    <property type="gene ID" value="ONIVA01G09040"/>
</dbReference>
<keyword evidence="4" id="KW-1185">Reference proteome</keyword>
<dbReference type="AlphaFoldDB" id="A0A0E0FIC1"/>
<dbReference type="Pfam" id="PF25156">
    <property type="entry name" value="PNGase_A_C"/>
    <property type="match status" value="1"/>
</dbReference>
<dbReference type="HOGENOM" id="CLU_011027_1_1_1"/>
<feature type="domain" description="Peptide N-acetyl-beta-D-glucosaminyl asparaginase amidase A N-terminal" evidence="2">
    <location>
        <begin position="113"/>
        <end position="310"/>
    </location>
</feature>